<organism evidence="7 8">
    <name type="scientific">Ligilactobacillus aviarius</name>
    <dbReference type="NCBI Taxonomy" id="1606"/>
    <lineage>
        <taxon>Bacteria</taxon>
        <taxon>Bacillati</taxon>
        <taxon>Bacillota</taxon>
        <taxon>Bacilli</taxon>
        <taxon>Lactobacillales</taxon>
        <taxon>Lactobacillaceae</taxon>
        <taxon>Ligilactobacillus</taxon>
    </lineage>
</organism>
<protein>
    <submittedName>
        <fullName evidence="7">Prophage ps2 probable integrase</fullName>
    </submittedName>
</protein>
<feature type="domain" description="Tyr recombinase" evidence="5">
    <location>
        <begin position="175"/>
        <end position="369"/>
    </location>
</feature>
<dbReference type="InterPro" id="IPR011010">
    <property type="entry name" value="DNA_brk_join_enz"/>
</dbReference>
<dbReference type="AlphaFoldDB" id="A0A510WSN4"/>
<dbReference type="GO" id="GO:0015074">
    <property type="term" value="P:DNA integration"/>
    <property type="evidence" value="ECO:0007669"/>
    <property type="project" value="InterPro"/>
</dbReference>
<keyword evidence="3" id="KW-0233">DNA recombination</keyword>
<dbReference type="GO" id="GO:0003677">
    <property type="term" value="F:DNA binding"/>
    <property type="evidence" value="ECO:0007669"/>
    <property type="project" value="UniProtKB-UniRule"/>
</dbReference>
<dbReference type="CDD" id="cd01189">
    <property type="entry name" value="INT_ICEBs1_C_like"/>
    <property type="match status" value="1"/>
</dbReference>
<evidence type="ECO:0000256" key="3">
    <source>
        <dbReference type="ARBA" id="ARBA00023172"/>
    </source>
</evidence>
<dbReference type="Proteomes" id="UP000321722">
    <property type="component" value="Unassembled WGS sequence"/>
</dbReference>
<dbReference type="GO" id="GO:0006310">
    <property type="term" value="P:DNA recombination"/>
    <property type="evidence" value="ECO:0007669"/>
    <property type="project" value="UniProtKB-KW"/>
</dbReference>
<dbReference type="EMBL" id="BJUI01000016">
    <property type="protein sequence ID" value="GEK42234.1"/>
    <property type="molecule type" value="Genomic_DNA"/>
</dbReference>
<keyword evidence="2 4" id="KW-0238">DNA-binding</keyword>
<reference evidence="7 8" key="1">
    <citation type="submission" date="2019-07" db="EMBL/GenBank/DDBJ databases">
        <title>Whole genome shotgun sequence of Lactobacillus aviarius subsp. aviarius NBRC 102162.</title>
        <authorList>
            <person name="Hosoyama A."/>
            <person name="Uohara A."/>
            <person name="Ohji S."/>
            <person name="Ichikawa N."/>
        </authorList>
    </citation>
    <scope>NUCLEOTIDE SEQUENCE [LARGE SCALE GENOMIC DNA]</scope>
    <source>
        <strain evidence="7 8">NBRC 102162</strain>
    </source>
</reference>
<evidence type="ECO:0000313" key="7">
    <source>
        <dbReference type="EMBL" id="GEK42234.1"/>
    </source>
</evidence>
<dbReference type="GeneID" id="29933900"/>
<comment type="similarity">
    <text evidence="1">Belongs to the 'phage' integrase family.</text>
</comment>
<dbReference type="InterPro" id="IPR025269">
    <property type="entry name" value="SAM-like_dom"/>
</dbReference>
<evidence type="ECO:0000259" key="6">
    <source>
        <dbReference type="PROSITE" id="PS51900"/>
    </source>
</evidence>
<accession>A0A510WSN4</accession>
<dbReference type="InterPro" id="IPR002104">
    <property type="entry name" value="Integrase_catalytic"/>
</dbReference>
<evidence type="ECO:0000256" key="1">
    <source>
        <dbReference type="ARBA" id="ARBA00008857"/>
    </source>
</evidence>
<evidence type="ECO:0000313" key="8">
    <source>
        <dbReference type="Proteomes" id="UP000321722"/>
    </source>
</evidence>
<dbReference type="SUPFAM" id="SSF56349">
    <property type="entry name" value="DNA breaking-rejoining enzymes"/>
    <property type="match status" value="1"/>
</dbReference>
<evidence type="ECO:0000259" key="5">
    <source>
        <dbReference type="PROSITE" id="PS51898"/>
    </source>
</evidence>
<dbReference type="RefSeq" id="WP_057827488.1">
    <property type="nucleotide sequence ID" value="NZ_BAAACL010000017.1"/>
</dbReference>
<dbReference type="Pfam" id="PF13102">
    <property type="entry name" value="Phage_int_SAM_5"/>
    <property type="match status" value="1"/>
</dbReference>
<dbReference type="InterPro" id="IPR010998">
    <property type="entry name" value="Integrase_recombinase_N"/>
</dbReference>
<dbReference type="PANTHER" id="PTHR30349:SF64">
    <property type="entry name" value="PROPHAGE INTEGRASE INTD-RELATED"/>
    <property type="match status" value="1"/>
</dbReference>
<evidence type="ECO:0000256" key="2">
    <source>
        <dbReference type="ARBA" id="ARBA00023125"/>
    </source>
</evidence>
<feature type="domain" description="Core-binding (CB)" evidence="6">
    <location>
        <begin position="66"/>
        <end position="150"/>
    </location>
</feature>
<name>A0A510WSN4_9LACO</name>
<dbReference type="InterPro" id="IPR013762">
    <property type="entry name" value="Integrase-like_cat_sf"/>
</dbReference>
<dbReference type="InterPro" id="IPR050090">
    <property type="entry name" value="Tyrosine_recombinase_XerCD"/>
</dbReference>
<dbReference type="Gene3D" id="1.10.150.130">
    <property type="match status" value="1"/>
</dbReference>
<proteinExistence type="inferred from homology"/>
<dbReference type="Gene3D" id="1.10.443.10">
    <property type="entry name" value="Intergrase catalytic core"/>
    <property type="match status" value="1"/>
</dbReference>
<dbReference type="Pfam" id="PF00589">
    <property type="entry name" value="Phage_integrase"/>
    <property type="match status" value="1"/>
</dbReference>
<evidence type="ECO:0000256" key="4">
    <source>
        <dbReference type="PROSITE-ProRule" id="PRU01248"/>
    </source>
</evidence>
<dbReference type="PROSITE" id="PS51900">
    <property type="entry name" value="CB"/>
    <property type="match status" value="1"/>
</dbReference>
<keyword evidence="8" id="KW-1185">Reference proteome</keyword>
<dbReference type="PANTHER" id="PTHR30349">
    <property type="entry name" value="PHAGE INTEGRASE-RELATED"/>
    <property type="match status" value="1"/>
</dbReference>
<comment type="caution">
    <text evidence="7">The sequence shown here is derived from an EMBL/GenBank/DDBJ whole genome shotgun (WGS) entry which is preliminary data.</text>
</comment>
<dbReference type="PROSITE" id="PS51898">
    <property type="entry name" value="TYR_RECOMBINASE"/>
    <property type="match status" value="1"/>
</dbReference>
<gene>
    <name evidence="7" type="primary">ps201</name>
    <name evidence="7" type="ORF">LAV01_10660</name>
</gene>
<dbReference type="InterPro" id="IPR044068">
    <property type="entry name" value="CB"/>
</dbReference>
<sequence length="374" mass="44042">MYIKERNGKFRYFQDYKDPLTEKRKTVSCTLNSKSRAAQKQARIILTERIEKAVEKSTLSPVQKNIRLCDAIDKWLEFRKNNTKRSTYISLKCTFQSQINKYFDEDTLLRNITPHFIEKKIDYIQYNSGLRVNTVKNMYYRLNTFFKWAKQSEYIDKNPMKEVEIVWKREEAPNIENKFLEDDEMQAILDYTWNENKPYAALIEWLYLTGMRFGEAASLKFDDIKNIDGAYFASVTGTLNYLDVSSKSRSKSNSPKTKKSVRDIELSKRAIEILNFEKKTPHKSSFIFETQNGTPYHPVNINQYLKRVESKLGLNKHLTTHIFRHTHISKLAELGVPLYVIKERVGHSSNVTEKIYLHVTKKAKRKLISELDNL</sequence>